<reference evidence="3" key="1">
    <citation type="submission" date="2017-02" db="EMBL/GenBank/DDBJ databases">
        <authorList>
            <person name="Dridi B."/>
        </authorList>
    </citation>
    <scope>NUCLEOTIDE SEQUENCE [LARGE SCALE GENOMIC DNA]</scope>
    <source>
        <strain evidence="3">EB411</strain>
    </source>
</reference>
<dbReference type="Proteomes" id="UP000196778">
    <property type="component" value="Unassembled WGS sequence"/>
</dbReference>
<evidence type="ECO:0000313" key="3">
    <source>
        <dbReference type="Proteomes" id="UP000196778"/>
    </source>
</evidence>
<gene>
    <name evidence="2" type="ORF">FM119_01385</name>
</gene>
<name>A0A1R4IFZ4_9MICO</name>
<dbReference type="InterPro" id="IPR008136">
    <property type="entry name" value="CinA_C"/>
</dbReference>
<feature type="domain" description="CinA C-terminal" evidence="1">
    <location>
        <begin position="4"/>
        <end position="157"/>
    </location>
</feature>
<sequence>MSRASELIDLLREAGLSLAVAESLTGGALSDAIVSVPGASMVFRGGVVSYATDAKATVLGVDAAVLAEAGPVDLRVAVQMAEGVRRVFRTPGGPAGVGLATTGVAGPGPSDGHRQGTVFVGLSAGSWSRALPLQLDGDRPAVRAATVDLALNWAVEVLSQRGQTVLVDTSVQPRE</sequence>
<protein>
    <submittedName>
        <fullName evidence="2">C-terminal domain of CinA type S</fullName>
    </submittedName>
</protein>
<dbReference type="OrthoDB" id="1253990at2"/>
<dbReference type="SUPFAM" id="SSF142433">
    <property type="entry name" value="CinA-like"/>
    <property type="match status" value="1"/>
</dbReference>
<dbReference type="Gene3D" id="3.90.950.20">
    <property type="entry name" value="CinA-like"/>
    <property type="match status" value="1"/>
</dbReference>
<dbReference type="EMBL" id="FUKR01000006">
    <property type="protein sequence ID" value="SJN18253.1"/>
    <property type="molecule type" value="Genomic_DNA"/>
</dbReference>
<evidence type="ECO:0000313" key="2">
    <source>
        <dbReference type="EMBL" id="SJN18253.1"/>
    </source>
</evidence>
<dbReference type="NCBIfam" id="TIGR00199">
    <property type="entry name" value="PncC_domain"/>
    <property type="match status" value="1"/>
</dbReference>
<dbReference type="RefSeq" id="WP_087135901.1">
    <property type="nucleotide sequence ID" value="NZ_FUKR01000006.1"/>
</dbReference>
<evidence type="ECO:0000259" key="1">
    <source>
        <dbReference type="Pfam" id="PF02464"/>
    </source>
</evidence>
<accession>A0A1R4IFZ4</accession>
<keyword evidence="3" id="KW-1185">Reference proteome</keyword>
<dbReference type="InterPro" id="IPR036653">
    <property type="entry name" value="CinA-like_C"/>
</dbReference>
<dbReference type="Pfam" id="PF02464">
    <property type="entry name" value="CinA"/>
    <property type="match status" value="1"/>
</dbReference>
<proteinExistence type="predicted"/>
<organism evidence="2 3">
    <name type="scientific">Mycetocola reblochoni REB411</name>
    <dbReference type="NCBI Taxonomy" id="1255698"/>
    <lineage>
        <taxon>Bacteria</taxon>
        <taxon>Bacillati</taxon>
        <taxon>Actinomycetota</taxon>
        <taxon>Actinomycetes</taxon>
        <taxon>Micrococcales</taxon>
        <taxon>Microbacteriaceae</taxon>
        <taxon>Mycetocola</taxon>
    </lineage>
</organism>
<dbReference type="AlphaFoldDB" id="A0A1R4IFZ4"/>